<name>A0A1B6EN07_9HEMI</name>
<dbReference type="AlphaFoldDB" id="A0A1B6EN07"/>
<dbReference type="EMBL" id="GECZ01030460">
    <property type="protein sequence ID" value="JAS39309.1"/>
    <property type="molecule type" value="Transcribed_RNA"/>
</dbReference>
<proteinExistence type="predicted"/>
<feature type="compositionally biased region" description="Polar residues" evidence="1">
    <location>
        <begin position="190"/>
        <end position="227"/>
    </location>
</feature>
<feature type="region of interest" description="Disordered" evidence="1">
    <location>
        <begin position="72"/>
        <end position="98"/>
    </location>
</feature>
<reference evidence="2" key="1">
    <citation type="submission" date="2015-11" db="EMBL/GenBank/DDBJ databases">
        <title>De novo transcriptome assembly of four potential Pierce s Disease insect vectors from Arizona vineyards.</title>
        <authorList>
            <person name="Tassone E.E."/>
        </authorList>
    </citation>
    <scope>NUCLEOTIDE SEQUENCE</scope>
</reference>
<feature type="region of interest" description="Disordered" evidence="1">
    <location>
        <begin position="140"/>
        <end position="249"/>
    </location>
</feature>
<evidence type="ECO:0000313" key="2">
    <source>
        <dbReference type="EMBL" id="JAS39309.1"/>
    </source>
</evidence>
<organism evidence="2">
    <name type="scientific">Cuerna arida</name>
    <dbReference type="NCBI Taxonomy" id="1464854"/>
    <lineage>
        <taxon>Eukaryota</taxon>
        <taxon>Metazoa</taxon>
        <taxon>Ecdysozoa</taxon>
        <taxon>Arthropoda</taxon>
        <taxon>Hexapoda</taxon>
        <taxon>Insecta</taxon>
        <taxon>Pterygota</taxon>
        <taxon>Neoptera</taxon>
        <taxon>Paraneoptera</taxon>
        <taxon>Hemiptera</taxon>
        <taxon>Auchenorrhyncha</taxon>
        <taxon>Membracoidea</taxon>
        <taxon>Cicadellidae</taxon>
        <taxon>Cicadellinae</taxon>
        <taxon>Proconiini</taxon>
        <taxon>Cuerna</taxon>
    </lineage>
</organism>
<accession>A0A1B6EN07</accession>
<feature type="compositionally biased region" description="Low complexity" evidence="1">
    <location>
        <begin position="82"/>
        <end position="97"/>
    </location>
</feature>
<feature type="compositionally biased region" description="Basic and acidic residues" evidence="1">
    <location>
        <begin position="166"/>
        <end position="186"/>
    </location>
</feature>
<evidence type="ECO:0000256" key="1">
    <source>
        <dbReference type="SAM" id="MobiDB-lite"/>
    </source>
</evidence>
<feature type="non-terminal residue" evidence="2">
    <location>
        <position position="1"/>
    </location>
</feature>
<protein>
    <submittedName>
        <fullName evidence="2">Uncharacterized protein</fullName>
    </submittedName>
</protein>
<sequence length="249" mass="27164">NIDETNRNSPSSTASPDSRQSDSSSIDETAKQSSQHSNLPPLFNNLFPSAAAAFLPPPNFLLQAGFPPFYPNWTPQTTSTPNNNNNNNNNKFIKNNNMPAFGHHPHYHSNYAGLDKRLFLDAILQSQKSPDPHLLLRPQAATSSAAADNDDDNNNRPKKVPTTITRKLDELKSDNDKKSTADDRPMDLSMKSSIGGSERGSSPAGSVQSRTDNSPCDYQSDSGSENGLSMKKIKLERLAPTPLDLSTKV</sequence>
<gene>
    <name evidence="2" type="ORF">g.47346</name>
</gene>
<feature type="non-terminal residue" evidence="2">
    <location>
        <position position="249"/>
    </location>
</feature>
<feature type="compositionally biased region" description="Low complexity" evidence="1">
    <location>
        <begin position="9"/>
        <end position="24"/>
    </location>
</feature>
<feature type="region of interest" description="Disordered" evidence="1">
    <location>
        <begin position="1"/>
        <end position="38"/>
    </location>
</feature>